<evidence type="ECO:0000256" key="3">
    <source>
        <dbReference type="ARBA" id="ARBA00004496"/>
    </source>
</evidence>
<keyword evidence="9" id="KW-0479">Metal-binding</keyword>
<dbReference type="Gene3D" id="3.30.40.10">
    <property type="entry name" value="Zinc/RING finger domain, C3HC4 (zinc finger)"/>
    <property type="match status" value="1"/>
</dbReference>
<dbReference type="PANTHER" id="PTHR12983:SF9">
    <property type="entry name" value="E3 UBIQUITIN-PROTEIN LIGASE RNF10"/>
    <property type="match status" value="1"/>
</dbReference>
<dbReference type="InterPro" id="IPR018957">
    <property type="entry name" value="Znf_C3HC4_RING-type"/>
</dbReference>
<dbReference type="GO" id="GO:0061630">
    <property type="term" value="F:ubiquitin protein ligase activity"/>
    <property type="evidence" value="ECO:0007669"/>
    <property type="project" value="UniProtKB-EC"/>
</dbReference>
<protein>
    <recommendedName>
        <fullName evidence="14">E3 ubiquitin-protein ligase RNF10</fullName>
        <ecNumber evidence="6">2.3.2.27</ecNumber>
    </recommendedName>
    <alternativeName>
        <fullName evidence="15">RING finger protein 10</fullName>
    </alternativeName>
</protein>
<dbReference type="PROSITE" id="PS00518">
    <property type="entry name" value="ZF_RING_1"/>
    <property type="match status" value="1"/>
</dbReference>
<dbReference type="SMART" id="SM00184">
    <property type="entry name" value="RING"/>
    <property type="match status" value="1"/>
</dbReference>
<feature type="region of interest" description="Disordered" evidence="17">
    <location>
        <begin position="614"/>
        <end position="633"/>
    </location>
</feature>
<keyword evidence="10 16" id="KW-0863">Zinc-finger</keyword>
<dbReference type="GO" id="GO:0005634">
    <property type="term" value="C:nucleus"/>
    <property type="evidence" value="ECO:0007669"/>
    <property type="project" value="UniProtKB-SubCell"/>
</dbReference>
<feature type="non-terminal residue" evidence="19">
    <location>
        <position position="680"/>
    </location>
</feature>
<keyword evidence="8" id="KW-0808">Transferase</keyword>
<evidence type="ECO:0000256" key="2">
    <source>
        <dbReference type="ARBA" id="ARBA00004123"/>
    </source>
</evidence>
<evidence type="ECO:0000313" key="19">
    <source>
        <dbReference type="EMBL" id="KFM75235.1"/>
    </source>
</evidence>
<accession>A0A087UCZ6</accession>
<evidence type="ECO:0000256" key="11">
    <source>
        <dbReference type="ARBA" id="ARBA00022786"/>
    </source>
</evidence>
<keyword evidence="13" id="KW-0539">Nucleus</keyword>
<evidence type="ECO:0000256" key="4">
    <source>
        <dbReference type="ARBA" id="ARBA00004906"/>
    </source>
</evidence>
<evidence type="ECO:0000256" key="1">
    <source>
        <dbReference type="ARBA" id="ARBA00000900"/>
    </source>
</evidence>
<name>A0A087UCZ6_STEMI</name>
<evidence type="ECO:0000256" key="12">
    <source>
        <dbReference type="ARBA" id="ARBA00022833"/>
    </source>
</evidence>
<organism evidence="19 20">
    <name type="scientific">Stegodyphus mimosarum</name>
    <name type="common">African social velvet spider</name>
    <dbReference type="NCBI Taxonomy" id="407821"/>
    <lineage>
        <taxon>Eukaryota</taxon>
        <taxon>Metazoa</taxon>
        <taxon>Ecdysozoa</taxon>
        <taxon>Arthropoda</taxon>
        <taxon>Chelicerata</taxon>
        <taxon>Arachnida</taxon>
        <taxon>Araneae</taxon>
        <taxon>Araneomorphae</taxon>
        <taxon>Entelegynae</taxon>
        <taxon>Eresoidea</taxon>
        <taxon>Eresidae</taxon>
        <taxon>Stegodyphus</taxon>
    </lineage>
</organism>
<dbReference type="GO" id="GO:0008270">
    <property type="term" value="F:zinc ion binding"/>
    <property type="evidence" value="ECO:0007669"/>
    <property type="project" value="UniProtKB-KW"/>
</dbReference>
<dbReference type="Proteomes" id="UP000054359">
    <property type="component" value="Unassembled WGS sequence"/>
</dbReference>
<feature type="region of interest" description="Disordered" evidence="17">
    <location>
        <begin position="1"/>
        <end position="62"/>
    </location>
</feature>
<keyword evidence="12" id="KW-0862">Zinc</keyword>
<evidence type="ECO:0000256" key="6">
    <source>
        <dbReference type="ARBA" id="ARBA00012483"/>
    </source>
</evidence>
<evidence type="ECO:0000256" key="5">
    <source>
        <dbReference type="ARBA" id="ARBA00008117"/>
    </source>
</evidence>
<evidence type="ECO:0000256" key="14">
    <source>
        <dbReference type="ARBA" id="ARBA00035131"/>
    </source>
</evidence>
<keyword evidence="20" id="KW-1185">Reference proteome</keyword>
<dbReference type="EC" id="2.3.2.27" evidence="6"/>
<evidence type="ECO:0000256" key="9">
    <source>
        <dbReference type="ARBA" id="ARBA00022723"/>
    </source>
</evidence>
<reference evidence="19 20" key="1">
    <citation type="submission" date="2013-11" db="EMBL/GenBank/DDBJ databases">
        <title>Genome sequencing of Stegodyphus mimosarum.</title>
        <authorList>
            <person name="Bechsgaard J."/>
        </authorList>
    </citation>
    <scope>NUCLEOTIDE SEQUENCE [LARGE SCALE GENOMIC DNA]</scope>
</reference>
<comment type="pathway">
    <text evidence="4">Protein modification; protein ubiquitination.</text>
</comment>
<comment type="subcellular location">
    <subcellularLocation>
        <location evidence="3">Cytoplasm</location>
    </subcellularLocation>
    <subcellularLocation>
        <location evidence="2">Nucleus</location>
    </subcellularLocation>
</comment>
<evidence type="ECO:0000256" key="10">
    <source>
        <dbReference type="ARBA" id="ARBA00022771"/>
    </source>
</evidence>
<dbReference type="OrthoDB" id="10064108at2759"/>
<feature type="compositionally biased region" description="Low complexity" evidence="17">
    <location>
        <begin position="1"/>
        <end position="17"/>
    </location>
</feature>
<evidence type="ECO:0000259" key="18">
    <source>
        <dbReference type="PROSITE" id="PS50089"/>
    </source>
</evidence>
<dbReference type="PANTHER" id="PTHR12983">
    <property type="entry name" value="RING FINGER 10 FAMILY MEMBER"/>
    <property type="match status" value="1"/>
</dbReference>
<dbReference type="Pfam" id="PF00097">
    <property type="entry name" value="zf-C3HC4"/>
    <property type="match status" value="1"/>
</dbReference>
<sequence length="680" mass="78611">MEKGNTRSTSSSRSSNSETKPKQDVTNKYLRLPRVKESISPRPEPRRKPNPQRNRELFDKRPRNRATAVCERYRSEIAEDVVNDPFPRQGCKKMNLNHLLNFTLAPLENRDANQRRIASNRTKLPKYNKELFLQSNCQFVVKDSGNYTVHQKNPDILVEWSLIEEIRLPSHEVPLCPICLYSPIAAKITRCGHIYCWPCILHYLSLTDRTWQKCPICFEAVHKTELKSVTLRMRKPFAVGDEITMCLMKREKGSLCAVPVFHQNSVLSACYVHDDDFVTRFQKLLLANKSEIYEIISREQLELEALYQEEKNAPEACFIESALQLLDERQGQLNDDGNDMKTDLPEENVIVAANASPQSRLTSFSSTDSQEEIFYMELNDNTSHIDNSSNSSVNETLHEETGRKANNYFYQAEDGQHIYLHNINVRMLLKEHGSLEYAPPMIKAKIVEIERMSMTEVLRKRLRYLQHLPLTCEFQIVELNFSQILSKPTIALFEGEVNKRRIFRNRKARDERRREKYIQLEENKKLGKYPKATYNLESIDQFPTYQSEFQSLSPPRTENDIGAGDSNLCCNINDPSVPDIETSPVTSFAQMLKDGRKTFTEIPKEVKKQNIVVSPQLSQNRDSDGDEWIPPPEYHQSFSDAIQAALDSVTIQDPQESQQKTKKKKGKKQLLFTTSMCRNK</sequence>
<dbReference type="GO" id="GO:0000976">
    <property type="term" value="F:transcription cis-regulatory region binding"/>
    <property type="evidence" value="ECO:0007669"/>
    <property type="project" value="TreeGrafter"/>
</dbReference>
<dbReference type="GO" id="GO:0045944">
    <property type="term" value="P:positive regulation of transcription by RNA polymerase II"/>
    <property type="evidence" value="ECO:0007669"/>
    <property type="project" value="TreeGrafter"/>
</dbReference>
<evidence type="ECO:0000256" key="17">
    <source>
        <dbReference type="SAM" id="MobiDB-lite"/>
    </source>
</evidence>
<dbReference type="AlphaFoldDB" id="A0A087UCZ6"/>
<evidence type="ECO:0000313" key="20">
    <source>
        <dbReference type="Proteomes" id="UP000054359"/>
    </source>
</evidence>
<dbReference type="InterPro" id="IPR039739">
    <property type="entry name" value="MAG2/RNF10"/>
</dbReference>
<evidence type="ECO:0000256" key="15">
    <source>
        <dbReference type="ARBA" id="ARBA00035390"/>
    </source>
</evidence>
<dbReference type="PROSITE" id="PS50089">
    <property type="entry name" value="ZF_RING_2"/>
    <property type="match status" value="1"/>
</dbReference>
<dbReference type="OMA" id="PRWKKCP"/>
<keyword evidence="11" id="KW-0833">Ubl conjugation pathway</keyword>
<dbReference type="GO" id="GO:0005737">
    <property type="term" value="C:cytoplasm"/>
    <property type="evidence" value="ECO:0007669"/>
    <property type="project" value="UniProtKB-SubCell"/>
</dbReference>
<evidence type="ECO:0000256" key="8">
    <source>
        <dbReference type="ARBA" id="ARBA00022679"/>
    </source>
</evidence>
<proteinExistence type="inferred from homology"/>
<evidence type="ECO:0000256" key="16">
    <source>
        <dbReference type="PROSITE-ProRule" id="PRU00175"/>
    </source>
</evidence>
<dbReference type="CDD" id="cd16536">
    <property type="entry name" value="RING-HC_RNF10"/>
    <property type="match status" value="1"/>
</dbReference>
<dbReference type="EMBL" id="KK119271">
    <property type="protein sequence ID" value="KFM75235.1"/>
    <property type="molecule type" value="Genomic_DNA"/>
</dbReference>
<dbReference type="InterPro" id="IPR017907">
    <property type="entry name" value="Znf_RING_CS"/>
</dbReference>
<dbReference type="STRING" id="407821.A0A087UCZ6"/>
<evidence type="ECO:0000256" key="13">
    <source>
        <dbReference type="ARBA" id="ARBA00023242"/>
    </source>
</evidence>
<evidence type="ECO:0000256" key="7">
    <source>
        <dbReference type="ARBA" id="ARBA00022490"/>
    </source>
</evidence>
<comment type="catalytic activity">
    <reaction evidence="1">
        <text>S-ubiquitinyl-[E2 ubiquitin-conjugating enzyme]-L-cysteine + [acceptor protein]-L-lysine = [E2 ubiquitin-conjugating enzyme]-L-cysteine + N(6)-ubiquitinyl-[acceptor protein]-L-lysine.</text>
        <dbReference type="EC" id="2.3.2.27"/>
    </reaction>
</comment>
<gene>
    <name evidence="19" type="ORF">X975_08140</name>
</gene>
<feature type="domain" description="RING-type" evidence="18">
    <location>
        <begin position="176"/>
        <end position="217"/>
    </location>
</feature>
<dbReference type="InterPro" id="IPR013083">
    <property type="entry name" value="Znf_RING/FYVE/PHD"/>
</dbReference>
<keyword evidence="7" id="KW-0963">Cytoplasm</keyword>
<feature type="compositionally biased region" description="Basic and acidic residues" evidence="17">
    <location>
        <begin position="34"/>
        <end position="61"/>
    </location>
</feature>
<dbReference type="InterPro" id="IPR001841">
    <property type="entry name" value="Znf_RING"/>
</dbReference>
<dbReference type="SUPFAM" id="SSF57850">
    <property type="entry name" value="RING/U-box"/>
    <property type="match status" value="1"/>
</dbReference>
<dbReference type="FunFam" id="3.30.40.10:FF:000112">
    <property type="entry name" value="RING finger protein 10"/>
    <property type="match status" value="1"/>
</dbReference>
<feature type="region of interest" description="Disordered" evidence="17">
    <location>
        <begin position="650"/>
        <end position="670"/>
    </location>
</feature>
<comment type="similarity">
    <text evidence="5">Belongs to the RNF10 family.</text>
</comment>